<protein>
    <submittedName>
        <fullName evidence="1">Uncharacterized protein</fullName>
    </submittedName>
</protein>
<proteinExistence type="predicted"/>
<dbReference type="EMBL" id="JADIMZ010000163">
    <property type="protein sequence ID" value="MBO8433672.1"/>
    <property type="molecule type" value="Genomic_DNA"/>
</dbReference>
<dbReference type="AlphaFoldDB" id="A0A9D9H3A2"/>
<dbReference type="Proteomes" id="UP000823612">
    <property type="component" value="Unassembled WGS sequence"/>
</dbReference>
<evidence type="ECO:0000313" key="1">
    <source>
        <dbReference type="EMBL" id="MBO8433672.1"/>
    </source>
</evidence>
<organism evidence="1 2">
    <name type="scientific">Candidatus Pullibacteroides excrementavium</name>
    <dbReference type="NCBI Taxonomy" id="2840905"/>
    <lineage>
        <taxon>Bacteria</taxon>
        <taxon>Pseudomonadati</taxon>
        <taxon>Bacteroidota</taxon>
        <taxon>Bacteroidia</taxon>
        <taxon>Bacteroidales</taxon>
        <taxon>Candidatus Pullibacteroides</taxon>
    </lineage>
</organism>
<reference evidence="1" key="1">
    <citation type="submission" date="2020-10" db="EMBL/GenBank/DDBJ databases">
        <authorList>
            <person name="Gilroy R."/>
        </authorList>
    </citation>
    <scope>NUCLEOTIDE SEQUENCE</scope>
    <source>
        <strain evidence="1">2889</strain>
    </source>
</reference>
<accession>A0A9D9H3A2</accession>
<evidence type="ECO:0000313" key="2">
    <source>
        <dbReference type="Proteomes" id="UP000823612"/>
    </source>
</evidence>
<gene>
    <name evidence="1" type="ORF">IAB08_10345</name>
</gene>
<name>A0A9D9H3A2_9BACT</name>
<reference evidence="1" key="2">
    <citation type="journal article" date="2021" name="PeerJ">
        <title>Extensive microbial diversity within the chicken gut microbiome revealed by metagenomics and culture.</title>
        <authorList>
            <person name="Gilroy R."/>
            <person name="Ravi A."/>
            <person name="Getino M."/>
            <person name="Pursley I."/>
            <person name="Horton D.L."/>
            <person name="Alikhan N.F."/>
            <person name="Baker D."/>
            <person name="Gharbi K."/>
            <person name="Hall N."/>
            <person name="Watson M."/>
            <person name="Adriaenssens E.M."/>
            <person name="Foster-Nyarko E."/>
            <person name="Jarju S."/>
            <person name="Secka A."/>
            <person name="Antonio M."/>
            <person name="Oren A."/>
            <person name="Chaudhuri R.R."/>
            <person name="La Ragione R."/>
            <person name="Hildebrand F."/>
            <person name="Pallen M.J."/>
        </authorList>
    </citation>
    <scope>NUCLEOTIDE SEQUENCE</scope>
    <source>
        <strain evidence="1">2889</strain>
    </source>
</reference>
<comment type="caution">
    <text evidence="1">The sequence shown here is derived from an EMBL/GenBank/DDBJ whole genome shotgun (WGS) entry which is preliminary data.</text>
</comment>
<sequence length="121" mass="13845">MLLMEKFIAGSDDDMPIGASVVAGFDDNKDFVVEFEFNDYENPKRDYLIRATIEMDEAREMAGRMEKSVLDLPDLLQQNFPKEPKTLPGISDMEKTFQEILDFLLDNGAHYTLKRAKSFAV</sequence>